<dbReference type="GO" id="GO:0005524">
    <property type="term" value="F:ATP binding"/>
    <property type="evidence" value="ECO:0007669"/>
    <property type="project" value="TreeGrafter"/>
</dbReference>
<dbReference type="InterPro" id="IPR027417">
    <property type="entry name" value="P-loop_NTPase"/>
</dbReference>
<dbReference type="InterPro" id="IPR050625">
    <property type="entry name" value="ParA/MinD_ATPase"/>
</dbReference>
<accession>A0A1C6R7F0</accession>
<protein>
    <submittedName>
        <fullName evidence="1">MinD-like ATPase involved in chromosome partitioning or flagellar assembly</fullName>
    </submittedName>
</protein>
<gene>
    <name evidence="1" type="ORF">GA0070616_0083</name>
</gene>
<dbReference type="STRING" id="145857.GA0070616_0083"/>
<sequence>MVAAAEWGWRGRLNRWTFGMARVPATREERAYRVGQVQVLRAFAAPQQVVVANPKGGAGKTPVTLGLAATLGWFRGGYTLAWDNNETRGTLGLRAEEAVHERNVVDLLKSIDGFLNARASVGHLGGFVRPQSAHFDVLASDDVPGRMDVIDAAGFHQLADVLGRFYRFMVIDTGNNVRAANWWAATSSADCLVVPTTVRADVAETGLWMLHHLARLGRTDLVRGAVAVVSCADPKVDHGLLTAIVERYREVVREVVVLPFDPRLSAGDRVTYRDLGEPLRRALLMAAVAVVDALSAAQQQKGA</sequence>
<keyword evidence="1" id="KW-0969">Cilium</keyword>
<keyword evidence="1" id="KW-0282">Flagellum</keyword>
<keyword evidence="2" id="KW-1185">Reference proteome</keyword>
<evidence type="ECO:0000313" key="1">
    <source>
        <dbReference type="EMBL" id="SCL12969.1"/>
    </source>
</evidence>
<dbReference type="SUPFAM" id="SSF52540">
    <property type="entry name" value="P-loop containing nucleoside triphosphate hydrolases"/>
    <property type="match status" value="1"/>
</dbReference>
<keyword evidence="1" id="KW-0966">Cell projection</keyword>
<name>A0A1C6R7F0_9ACTN</name>
<evidence type="ECO:0000313" key="2">
    <source>
        <dbReference type="Proteomes" id="UP000199699"/>
    </source>
</evidence>
<dbReference type="GO" id="GO:0005829">
    <property type="term" value="C:cytosol"/>
    <property type="evidence" value="ECO:0007669"/>
    <property type="project" value="TreeGrafter"/>
</dbReference>
<organism evidence="1 2">
    <name type="scientific">Micromonospora nigra</name>
    <dbReference type="NCBI Taxonomy" id="145857"/>
    <lineage>
        <taxon>Bacteria</taxon>
        <taxon>Bacillati</taxon>
        <taxon>Actinomycetota</taxon>
        <taxon>Actinomycetes</taxon>
        <taxon>Micromonosporales</taxon>
        <taxon>Micromonosporaceae</taxon>
        <taxon>Micromonospora</taxon>
    </lineage>
</organism>
<reference evidence="1 2" key="1">
    <citation type="submission" date="2016-06" db="EMBL/GenBank/DDBJ databases">
        <authorList>
            <person name="Kjaerup R.B."/>
            <person name="Dalgaard T.S."/>
            <person name="Juul-Madsen H.R."/>
        </authorList>
    </citation>
    <scope>NUCLEOTIDE SEQUENCE [LARGE SCALE GENOMIC DNA]</scope>
    <source>
        <strain evidence="1 2">DSM 43818</strain>
    </source>
</reference>
<dbReference type="PANTHER" id="PTHR43384:SF14">
    <property type="entry name" value="ESX-1 SECRETION-ASSOCIATED PROTEIN ESPI"/>
    <property type="match status" value="1"/>
</dbReference>
<dbReference type="Proteomes" id="UP000199699">
    <property type="component" value="Unassembled WGS sequence"/>
</dbReference>
<dbReference type="PANTHER" id="PTHR43384">
    <property type="entry name" value="SEPTUM SITE-DETERMINING PROTEIN MIND HOMOLOG, CHLOROPLASTIC-RELATED"/>
    <property type="match status" value="1"/>
</dbReference>
<dbReference type="Gene3D" id="3.40.50.300">
    <property type="entry name" value="P-loop containing nucleotide triphosphate hydrolases"/>
    <property type="match status" value="1"/>
</dbReference>
<dbReference type="AlphaFoldDB" id="A0A1C6R7F0"/>
<proteinExistence type="predicted"/>
<dbReference type="GO" id="GO:0051782">
    <property type="term" value="P:negative regulation of cell division"/>
    <property type="evidence" value="ECO:0007669"/>
    <property type="project" value="TreeGrafter"/>
</dbReference>
<dbReference type="GO" id="GO:0016887">
    <property type="term" value="F:ATP hydrolysis activity"/>
    <property type="evidence" value="ECO:0007669"/>
    <property type="project" value="TreeGrafter"/>
</dbReference>
<dbReference type="GO" id="GO:0009898">
    <property type="term" value="C:cytoplasmic side of plasma membrane"/>
    <property type="evidence" value="ECO:0007669"/>
    <property type="project" value="TreeGrafter"/>
</dbReference>
<dbReference type="EMBL" id="FMHT01000002">
    <property type="protein sequence ID" value="SCL12969.1"/>
    <property type="molecule type" value="Genomic_DNA"/>
</dbReference>